<accession>A0A345YJK3</accession>
<sequence>MYIGSPKAVVMAGAALVMAAAQPLAAQSNPFLPAAGASKAEVERIVEAKVKAMAAEGAIGSAAPAGAAPPVAGAPGVAGVPCPPGVPGAGATPGPGAPVNEMSGACVPGGMMPPGAFGAEGVQMPLGAVEGKLAEGARFIGCINGVPKFALKNGTRLTFTKAEVSKGVEAGVIPACR</sequence>
<dbReference type="Proteomes" id="UP000254508">
    <property type="component" value="Plasmid unnamed"/>
</dbReference>
<feature type="chain" id="PRO_5016972083" evidence="1">
    <location>
        <begin position="27"/>
        <end position="177"/>
    </location>
</feature>
<reference evidence="2 3" key="1">
    <citation type="submission" date="2018-07" db="EMBL/GenBank/DDBJ databases">
        <title>Genome sequence of Erythrobacter strain YH-07, an antagonistic bacterium isolated from Yellow Sea.</title>
        <authorList>
            <person name="Tang T."/>
            <person name="Liu Q."/>
            <person name="Sun X."/>
        </authorList>
    </citation>
    <scope>NUCLEOTIDE SEQUENCE [LARGE SCALE GENOMIC DNA]</scope>
    <source>
        <strain evidence="2 3">YH-07</strain>
        <plasmid evidence="2 3">unnamed</plasmid>
    </source>
</reference>
<dbReference type="AlphaFoldDB" id="A0A345YJK3"/>
<organism evidence="2 3">
    <name type="scientific">Erythrobacter aureus</name>
    <dbReference type="NCBI Taxonomy" id="2182384"/>
    <lineage>
        <taxon>Bacteria</taxon>
        <taxon>Pseudomonadati</taxon>
        <taxon>Pseudomonadota</taxon>
        <taxon>Alphaproteobacteria</taxon>
        <taxon>Sphingomonadales</taxon>
        <taxon>Erythrobacteraceae</taxon>
        <taxon>Erythrobacter/Porphyrobacter group</taxon>
        <taxon>Erythrobacter</taxon>
    </lineage>
</organism>
<gene>
    <name evidence="2" type="ORF">DVR09_16770</name>
</gene>
<keyword evidence="1" id="KW-0732">Signal</keyword>
<keyword evidence="3" id="KW-1185">Reference proteome</keyword>
<proteinExistence type="predicted"/>
<feature type="signal peptide" evidence="1">
    <location>
        <begin position="1"/>
        <end position="26"/>
    </location>
</feature>
<dbReference type="EMBL" id="CP031358">
    <property type="protein sequence ID" value="AXK44105.1"/>
    <property type="molecule type" value="Genomic_DNA"/>
</dbReference>
<name>A0A345YJK3_9SPHN</name>
<geneLocation type="plasmid" evidence="2 3">
    <name>unnamed</name>
</geneLocation>
<dbReference type="OrthoDB" id="10018832at2"/>
<protein>
    <submittedName>
        <fullName evidence="2">Uncharacterized protein</fullName>
    </submittedName>
</protein>
<evidence type="ECO:0000256" key="1">
    <source>
        <dbReference type="SAM" id="SignalP"/>
    </source>
</evidence>
<dbReference type="KEGG" id="err:DVR09_16770"/>
<keyword evidence="2" id="KW-0614">Plasmid</keyword>
<evidence type="ECO:0000313" key="3">
    <source>
        <dbReference type="Proteomes" id="UP000254508"/>
    </source>
</evidence>
<evidence type="ECO:0000313" key="2">
    <source>
        <dbReference type="EMBL" id="AXK44105.1"/>
    </source>
</evidence>